<evidence type="ECO:0000313" key="3">
    <source>
        <dbReference type="Proteomes" id="UP001642484"/>
    </source>
</evidence>
<sequence>MSACVPMFSTFLPASAACLQPCMTSTVRYYVKLLCCFLLFHAKQQRRSLPVRHALASIRNPVVVVICLGLPVFGKMQLCFLRLGFARRTVTVTDFRAWCLPPSLLWRCRSCGAGVFDWCCGQHSTEFPRADRRP</sequence>
<accession>A0ABP0MR70</accession>
<protein>
    <recommendedName>
        <fullName evidence="4">Secreted protein</fullName>
    </recommendedName>
</protein>
<feature type="chain" id="PRO_5045436262" description="Secreted protein" evidence="1">
    <location>
        <begin position="17"/>
        <end position="134"/>
    </location>
</feature>
<comment type="caution">
    <text evidence="2">The sequence shown here is derived from an EMBL/GenBank/DDBJ whole genome shotgun (WGS) entry which is preliminary data.</text>
</comment>
<evidence type="ECO:0000313" key="2">
    <source>
        <dbReference type="EMBL" id="CAK9053583.1"/>
    </source>
</evidence>
<feature type="signal peptide" evidence="1">
    <location>
        <begin position="1"/>
        <end position="16"/>
    </location>
</feature>
<proteinExistence type="predicted"/>
<organism evidence="2 3">
    <name type="scientific">Durusdinium trenchii</name>
    <dbReference type="NCBI Taxonomy" id="1381693"/>
    <lineage>
        <taxon>Eukaryota</taxon>
        <taxon>Sar</taxon>
        <taxon>Alveolata</taxon>
        <taxon>Dinophyceae</taxon>
        <taxon>Suessiales</taxon>
        <taxon>Symbiodiniaceae</taxon>
        <taxon>Durusdinium</taxon>
    </lineage>
</organism>
<dbReference type="Proteomes" id="UP001642484">
    <property type="component" value="Unassembled WGS sequence"/>
</dbReference>
<gene>
    <name evidence="2" type="ORF">CCMP2556_LOCUS26918</name>
</gene>
<evidence type="ECO:0000256" key="1">
    <source>
        <dbReference type="SAM" id="SignalP"/>
    </source>
</evidence>
<evidence type="ECO:0008006" key="4">
    <source>
        <dbReference type="Google" id="ProtNLM"/>
    </source>
</evidence>
<name>A0ABP0MR70_9DINO</name>
<keyword evidence="1" id="KW-0732">Signal</keyword>
<dbReference type="EMBL" id="CAXAMN010019002">
    <property type="protein sequence ID" value="CAK9053583.1"/>
    <property type="molecule type" value="Genomic_DNA"/>
</dbReference>
<reference evidence="2 3" key="1">
    <citation type="submission" date="2024-02" db="EMBL/GenBank/DDBJ databases">
        <authorList>
            <person name="Chen Y."/>
            <person name="Shah S."/>
            <person name="Dougan E. K."/>
            <person name="Thang M."/>
            <person name="Chan C."/>
        </authorList>
    </citation>
    <scope>NUCLEOTIDE SEQUENCE [LARGE SCALE GENOMIC DNA]</scope>
</reference>
<keyword evidence="3" id="KW-1185">Reference proteome</keyword>